<dbReference type="InterPro" id="IPR029762">
    <property type="entry name" value="PGP-I_bact-type"/>
</dbReference>
<name>A0A850NUF4_9PROT</name>
<evidence type="ECO:0000256" key="3">
    <source>
        <dbReference type="ARBA" id="ARBA00022670"/>
    </source>
</evidence>
<dbReference type="InterPro" id="IPR000816">
    <property type="entry name" value="Peptidase_C15"/>
</dbReference>
<reference evidence="8 10" key="1">
    <citation type="submission" date="2020-06" db="EMBL/GenBank/DDBJ databases">
        <title>Description of novel acetic acid bacteria.</title>
        <authorList>
            <person name="Sombolestani A."/>
        </authorList>
    </citation>
    <scope>NUCLEOTIDE SEQUENCE [LARGE SCALE GENOMIC DNA]</scope>
    <source>
        <strain evidence="8 10">LMG 26838</strain>
    </source>
</reference>
<accession>A0A850NUF4</accession>
<evidence type="ECO:0000313" key="7">
    <source>
        <dbReference type="EMBL" id="MBB3173777.1"/>
    </source>
</evidence>
<dbReference type="RefSeq" id="WP_176625112.1">
    <property type="nucleotide sequence ID" value="NZ_JABXXQ010000277.1"/>
</dbReference>
<keyword evidence="5" id="KW-0788">Thiol protease</keyword>
<dbReference type="PANTHER" id="PTHR23402:SF1">
    <property type="entry name" value="PYROGLUTAMYL-PEPTIDASE I"/>
    <property type="match status" value="1"/>
</dbReference>
<evidence type="ECO:0000313" key="10">
    <source>
        <dbReference type="Proteomes" id="UP000565205"/>
    </source>
</evidence>
<sequence length="216" mass="22828">MTPRPRILLTGFEPFAGASVNPSWEAVRALRDTPPAGIELHVRCLPCAYGGTDAALAGAFDETAPDWTLLVGQAGGRAAISLERFALNLDDTATADNAGIVHVDHTIVEGGPLAYASTLPLKAMAAALRADGLPAELSSTAGHFLCNRAFYLLMHTLRDTPHRRGGFVHVPHLPQQTTTDRPSLALAEQVRALRLLVECCRDGVAQTGTIAEGATC</sequence>
<dbReference type="InterPro" id="IPR033694">
    <property type="entry name" value="PGPEP1_Cys_AS"/>
</dbReference>
<dbReference type="EMBL" id="JABXXQ010000277">
    <property type="protein sequence ID" value="NVN31072.1"/>
    <property type="molecule type" value="Genomic_DNA"/>
</dbReference>
<proteinExistence type="inferred from homology"/>
<dbReference type="PANTHER" id="PTHR23402">
    <property type="entry name" value="PROTEASE FAMILY C15 PYROGLUTAMYL-PEPTIDASE I-RELATED"/>
    <property type="match status" value="1"/>
</dbReference>
<keyword evidence="2" id="KW-0963">Cytoplasm</keyword>
<evidence type="ECO:0000256" key="6">
    <source>
        <dbReference type="PROSITE-ProRule" id="PRU10077"/>
    </source>
</evidence>
<dbReference type="GO" id="GO:0016920">
    <property type="term" value="F:pyroglutamyl-peptidase activity"/>
    <property type="evidence" value="ECO:0007669"/>
    <property type="project" value="UniProtKB-EC"/>
</dbReference>
<dbReference type="PRINTS" id="PR00706">
    <property type="entry name" value="PYROGLUPTASE"/>
</dbReference>
<dbReference type="Pfam" id="PF01470">
    <property type="entry name" value="Peptidase_C15"/>
    <property type="match status" value="1"/>
</dbReference>
<evidence type="ECO:0000256" key="5">
    <source>
        <dbReference type="ARBA" id="ARBA00022807"/>
    </source>
</evidence>
<keyword evidence="9" id="KW-1185">Reference proteome</keyword>
<dbReference type="Proteomes" id="UP000557688">
    <property type="component" value="Unassembled WGS sequence"/>
</dbReference>
<dbReference type="EMBL" id="JACHXV010000005">
    <property type="protein sequence ID" value="MBB3173777.1"/>
    <property type="molecule type" value="Genomic_DNA"/>
</dbReference>
<dbReference type="GO" id="GO:0005829">
    <property type="term" value="C:cytosol"/>
    <property type="evidence" value="ECO:0007669"/>
    <property type="project" value="InterPro"/>
</dbReference>
<dbReference type="Gene3D" id="3.40.630.20">
    <property type="entry name" value="Peptidase C15, pyroglutamyl peptidase I-like"/>
    <property type="match status" value="1"/>
</dbReference>
<keyword evidence="3" id="KW-0645">Protease</keyword>
<comment type="caution">
    <text evidence="8">The sequence shown here is derived from an EMBL/GenBank/DDBJ whole genome shotgun (WGS) entry which is preliminary data.</text>
</comment>
<dbReference type="CDD" id="cd00501">
    <property type="entry name" value="Peptidase_C15"/>
    <property type="match status" value="1"/>
</dbReference>
<dbReference type="AlphaFoldDB" id="A0A850NUF4"/>
<organism evidence="8 10">
    <name type="scientific">Endobacter medicaginis</name>
    <dbReference type="NCBI Taxonomy" id="1181271"/>
    <lineage>
        <taxon>Bacteria</taxon>
        <taxon>Pseudomonadati</taxon>
        <taxon>Pseudomonadota</taxon>
        <taxon>Alphaproteobacteria</taxon>
        <taxon>Acetobacterales</taxon>
        <taxon>Acetobacteraceae</taxon>
        <taxon>Endobacter</taxon>
    </lineage>
</organism>
<reference evidence="7 9" key="2">
    <citation type="submission" date="2020-08" db="EMBL/GenBank/DDBJ databases">
        <title>Genomic Encyclopedia of Type Strains, Phase III (KMG-III): the genomes of soil and plant-associated and newly described type strains.</title>
        <authorList>
            <person name="Whitman W."/>
        </authorList>
    </citation>
    <scope>NUCLEOTIDE SEQUENCE [LARGE SCALE GENOMIC DNA]</scope>
    <source>
        <strain evidence="7 9">CECT 8088</strain>
    </source>
</reference>
<evidence type="ECO:0000256" key="2">
    <source>
        <dbReference type="ARBA" id="ARBA00022490"/>
    </source>
</evidence>
<dbReference type="PIRSF" id="PIRSF015592">
    <property type="entry name" value="Prld-crbxl_pptds"/>
    <property type="match status" value="1"/>
</dbReference>
<evidence type="ECO:0000313" key="8">
    <source>
        <dbReference type="EMBL" id="NVN31072.1"/>
    </source>
</evidence>
<dbReference type="NCBIfam" id="NF009676">
    <property type="entry name" value="PRK13197.1"/>
    <property type="match status" value="1"/>
</dbReference>
<comment type="catalytic activity">
    <reaction evidence="6">
        <text>Release of an N-terminal pyroglutamyl group from a polypeptide, the second amino acid generally not being Pro.</text>
        <dbReference type="EC" id="3.4.19.3"/>
    </reaction>
</comment>
<dbReference type="SUPFAM" id="SSF53182">
    <property type="entry name" value="Pyrrolidone carboxyl peptidase (pyroglutamate aminopeptidase)"/>
    <property type="match status" value="1"/>
</dbReference>
<dbReference type="InterPro" id="IPR036440">
    <property type="entry name" value="Peptidase_C15-like_sf"/>
</dbReference>
<dbReference type="InterPro" id="IPR016125">
    <property type="entry name" value="Peptidase_C15-like"/>
</dbReference>
<dbReference type="PROSITE" id="PS01334">
    <property type="entry name" value="PYRASE_CYS"/>
    <property type="match status" value="1"/>
</dbReference>
<feature type="active site" evidence="6">
    <location>
        <position position="146"/>
    </location>
</feature>
<gene>
    <name evidence="8" type="primary">pcp</name>
    <name evidence="7" type="ORF">FHR90_001609</name>
    <name evidence="8" type="ORF">HUK83_12095</name>
</gene>
<keyword evidence="4 8" id="KW-0378">Hydrolase</keyword>
<comment type="similarity">
    <text evidence="1">Belongs to the peptidase C15 family.</text>
</comment>
<evidence type="ECO:0000256" key="4">
    <source>
        <dbReference type="ARBA" id="ARBA00022801"/>
    </source>
</evidence>
<dbReference type="Proteomes" id="UP000565205">
    <property type="component" value="Unassembled WGS sequence"/>
</dbReference>
<evidence type="ECO:0000313" key="9">
    <source>
        <dbReference type="Proteomes" id="UP000557688"/>
    </source>
</evidence>
<evidence type="ECO:0000256" key="1">
    <source>
        <dbReference type="ARBA" id="ARBA00006641"/>
    </source>
</evidence>
<dbReference type="EC" id="3.4.19.3" evidence="6"/>
<dbReference type="GO" id="GO:0006508">
    <property type="term" value="P:proteolysis"/>
    <property type="evidence" value="ECO:0007669"/>
    <property type="project" value="UniProtKB-KW"/>
</dbReference>
<dbReference type="NCBIfam" id="TIGR00504">
    <property type="entry name" value="pyro_pdase"/>
    <property type="match status" value="1"/>
</dbReference>
<protein>
    <recommendedName>
        <fullName evidence="6">Pyroglutamyl-peptidase I</fullName>
        <ecNumber evidence="6">3.4.19.3</ecNumber>
    </recommendedName>
</protein>